<gene>
    <name evidence="1" type="ORF">PAHAL_3G300600</name>
</gene>
<reference evidence="1" key="1">
    <citation type="submission" date="2018-04" db="EMBL/GenBank/DDBJ databases">
        <title>WGS assembly of Panicum hallii.</title>
        <authorList>
            <person name="Lovell J."/>
            <person name="Jenkins J."/>
            <person name="Lowry D."/>
            <person name="Mamidi S."/>
            <person name="Sreedasyam A."/>
            <person name="Weng X."/>
            <person name="Barry K."/>
            <person name="Bonette J."/>
            <person name="Campitelli B."/>
            <person name="Daum C."/>
            <person name="Gordon S."/>
            <person name="Gould B."/>
            <person name="Lipzen A."/>
            <person name="Macqueen A."/>
            <person name="Palacio-Mejia J."/>
            <person name="Plott C."/>
            <person name="Shakirov E."/>
            <person name="Shu S."/>
            <person name="Yoshinaga Y."/>
            <person name="Zane M."/>
            <person name="Rokhsar D."/>
            <person name="Grimwood J."/>
            <person name="Schmutz J."/>
            <person name="Juenger T."/>
        </authorList>
    </citation>
    <scope>NUCLEOTIDE SEQUENCE [LARGE SCALE GENOMIC DNA]</scope>
    <source>
        <strain evidence="1">FIL2</strain>
    </source>
</reference>
<proteinExistence type="predicted"/>
<dbReference type="PROSITE" id="PS51257">
    <property type="entry name" value="PROKAR_LIPOPROTEIN"/>
    <property type="match status" value="1"/>
</dbReference>
<organism evidence="1">
    <name type="scientific">Panicum hallii</name>
    <dbReference type="NCBI Taxonomy" id="206008"/>
    <lineage>
        <taxon>Eukaryota</taxon>
        <taxon>Viridiplantae</taxon>
        <taxon>Streptophyta</taxon>
        <taxon>Embryophyta</taxon>
        <taxon>Tracheophyta</taxon>
        <taxon>Spermatophyta</taxon>
        <taxon>Magnoliopsida</taxon>
        <taxon>Liliopsida</taxon>
        <taxon>Poales</taxon>
        <taxon>Poaceae</taxon>
        <taxon>PACMAD clade</taxon>
        <taxon>Panicoideae</taxon>
        <taxon>Panicodae</taxon>
        <taxon>Paniceae</taxon>
        <taxon>Panicinae</taxon>
        <taxon>Panicum</taxon>
        <taxon>Panicum sect. Panicum</taxon>
    </lineage>
</organism>
<protein>
    <submittedName>
        <fullName evidence="1">Uncharacterized protein</fullName>
    </submittedName>
</protein>
<dbReference type="Gramene" id="PAN19806">
    <property type="protein sequence ID" value="PAN19806"/>
    <property type="gene ID" value="PAHAL_3G300600"/>
</dbReference>
<evidence type="ECO:0000313" key="1">
    <source>
        <dbReference type="EMBL" id="PAN19806.1"/>
    </source>
</evidence>
<name>A0A2S3HCH6_9POAL</name>
<dbReference type="AlphaFoldDB" id="A0A2S3HCH6"/>
<sequence length="152" mass="16579">MDRVSFIARDSFPLLYLLSSTTHSLSLSCSGTSSPLPPAHSSPLPYLSWVLPAASRSSHCTKGDFGAWICSLPQIKVQVACKAMVPVYCCPNIALTSLAESSREKLMSADTQCKGKLQDMICTTRSKTSLQMTHLSYPRRSLPTTPVRGRNN</sequence>
<dbReference type="EMBL" id="CM008048">
    <property type="protein sequence ID" value="PAN19806.1"/>
    <property type="molecule type" value="Genomic_DNA"/>
</dbReference>
<dbReference type="Proteomes" id="UP000243499">
    <property type="component" value="Chromosome 3"/>
</dbReference>
<accession>A0A2S3HCH6</accession>